<gene>
    <name evidence="1" type="ORF">MILVUS5_LOCUS40611</name>
</gene>
<sequence>MFNLAHDIMIPPNTKRAKHDDNDNEEDRLSDLPDCVLLHILSFLNSKHAVQTCILSPRWNNLWKYIPTLKLHSSEFRTAKKLGMFVTKILTLRDTSTALQALNFKRIASFEPQRTLKEIVNYACSHNTQLKRLGISVKGDIGIILPRISSCQALTSLKLAVYGKGVSNCERTLFPKHLNFPALTSLDLSNFAFCANDNADHAEPFSSFSRLNNLIISRCSVRDASILTISSATIVHLTMCGNSSSDFTKIELSAPSLDTITFYGTPSQRLYGSSLSSVKQVNIDEDIFIRIGEPHLILLSWLQDLDNIKSLTVTAGILQILSLVPDLFNIKLPSLHNLKSLKVKLKPHPYGLSSYIRKEVVYKYKSRKEAHKIRLKEADEPYVIIPEGIVDFLLQNSPSAEVGIIHYMSKESAGNYPVG</sequence>
<evidence type="ECO:0000313" key="2">
    <source>
        <dbReference type="Proteomes" id="UP001177021"/>
    </source>
</evidence>
<name>A0ACB0MCL7_TRIPR</name>
<keyword evidence="2" id="KW-1185">Reference proteome</keyword>
<proteinExistence type="predicted"/>
<accession>A0ACB0MCL7</accession>
<dbReference type="EMBL" id="CASHSV030000823">
    <property type="protein sequence ID" value="CAJ2678301.1"/>
    <property type="molecule type" value="Genomic_DNA"/>
</dbReference>
<evidence type="ECO:0000313" key="1">
    <source>
        <dbReference type="EMBL" id="CAJ2678301.1"/>
    </source>
</evidence>
<comment type="caution">
    <text evidence="1">The sequence shown here is derived from an EMBL/GenBank/DDBJ whole genome shotgun (WGS) entry which is preliminary data.</text>
</comment>
<organism evidence="1 2">
    <name type="scientific">Trifolium pratense</name>
    <name type="common">Red clover</name>
    <dbReference type="NCBI Taxonomy" id="57577"/>
    <lineage>
        <taxon>Eukaryota</taxon>
        <taxon>Viridiplantae</taxon>
        <taxon>Streptophyta</taxon>
        <taxon>Embryophyta</taxon>
        <taxon>Tracheophyta</taxon>
        <taxon>Spermatophyta</taxon>
        <taxon>Magnoliopsida</taxon>
        <taxon>eudicotyledons</taxon>
        <taxon>Gunneridae</taxon>
        <taxon>Pentapetalae</taxon>
        <taxon>rosids</taxon>
        <taxon>fabids</taxon>
        <taxon>Fabales</taxon>
        <taxon>Fabaceae</taxon>
        <taxon>Papilionoideae</taxon>
        <taxon>50 kb inversion clade</taxon>
        <taxon>NPAAA clade</taxon>
        <taxon>Hologalegina</taxon>
        <taxon>IRL clade</taxon>
        <taxon>Trifolieae</taxon>
        <taxon>Trifolium</taxon>
    </lineage>
</organism>
<dbReference type="Proteomes" id="UP001177021">
    <property type="component" value="Unassembled WGS sequence"/>
</dbReference>
<protein>
    <submittedName>
        <fullName evidence="1">Uncharacterized protein</fullName>
    </submittedName>
</protein>
<reference evidence="1" key="1">
    <citation type="submission" date="2023-10" db="EMBL/GenBank/DDBJ databases">
        <authorList>
            <person name="Rodriguez Cubillos JULIANA M."/>
            <person name="De Vega J."/>
        </authorList>
    </citation>
    <scope>NUCLEOTIDE SEQUENCE</scope>
</reference>